<comment type="similarity">
    <text evidence="2">Belongs to the bacterial solute-binding protein 8 family.</text>
</comment>
<dbReference type="EMBL" id="JBHSOW010000060">
    <property type="protein sequence ID" value="MFC5650728.1"/>
    <property type="molecule type" value="Genomic_DNA"/>
</dbReference>
<feature type="domain" description="Fe/B12 periplasmic-binding" evidence="8">
    <location>
        <begin position="66"/>
        <end position="324"/>
    </location>
</feature>
<evidence type="ECO:0000259" key="8">
    <source>
        <dbReference type="PROSITE" id="PS50983"/>
    </source>
</evidence>
<dbReference type="PANTHER" id="PTHR30532">
    <property type="entry name" value="IRON III DICITRATE-BINDING PERIPLASMIC PROTEIN"/>
    <property type="match status" value="1"/>
</dbReference>
<keyword evidence="3" id="KW-0813">Transport</keyword>
<comment type="caution">
    <text evidence="9">The sequence shown here is derived from an EMBL/GenBank/DDBJ whole genome shotgun (WGS) entry which is preliminary data.</text>
</comment>
<evidence type="ECO:0000256" key="7">
    <source>
        <dbReference type="SAM" id="SignalP"/>
    </source>
</evidence>
<dbReference type="Proteomes" id="UP001596047">
    <property type="component" value="Unassembled WGS sequence"/>
</dbReference>
<organism evidence="9 10">
    <name type="scientific">Paenibacillus solisilvae</name>
    <dbReference type="NCBI Taxonomy" id="2486751"/>
    <lineage>
        <taxon>Bacteria</taxon>
        <taxon>Bacillati</taxon>
        <taxon>Bacillota</taxon>
        <taxon>Bacilli</taxon>
        <taxon>Bacillales</taxon>
        <taxon>Paenibacillaceae</taxon>
        <taxon>Paenibacillus</taxon>
    </lineage>
</organism>
<evidence type="ECO:0000256" key="6">
    <source>
        <dbReference type="SAM" id="MobiDB-lite"/>
    </source>
</evidence>
<gene>
    <name evidence="9" type="ORF">ACFPYJ_16670</name>
</gene>
<accession>A0ABW0VXY4</accession>
<dbReference type="Pfam" id="PF01497">
    <property type="entry name" value="Peripla_BP_2"/>
    <property type="match status" value="1"/>
</dbReference>
<evidence type="ECO:0000256" key="2">
    <source>
        <dbReference type="ARBA" id="ARBA00008814"/>
    </source>
</evidence>
<evidence type="ECO:0000256" key="1">
    <source>
        <dbReference type="ARBA" id="ARBA00004196"/>
    </source>
</evidence>
<sequence>MKSVLILISLMILALSLAACGNKNTDNSSQTSEGNAAAADQSAPAPASDRTLTDALGNKVTIPAEPKRIIGSYLEDPLVALGVKPVAQWSVPNGKQEYLKSYLDGIPTISYDLPYEAVTSFNPDLLLIASDGEVKDGKYPQYNKIAPTYVLGDAINADWRKALLKIGEVLNKSKEAQQVLDQYEVKAKDAKEKLANAIGTQSAAAIWLVQKNFYVVSDNLSSGSVLYKDLGLTAPDVVKEISKTGTGNWNAISLEKLADMKVDYLFLINSDETDSDMLKQAIWKNIPAVKNGHVYEFDKTHSWLYGGPIANGQIIDDVLASLVK</sequence>
<proteinExistence type="inferred from homology"/>
<evidence type="ECO:0000256" key="5">
    <source>
        <dbReference type="SAM" id="Coils"/>
    </source>
</evidence>
<reference evidence="10" key="1">
    <citation type="journal article" date="2019" name="Int. J. Syst. Evol. Microbiol.">
        <title>The Global Catalogue of Microorganisms (GCM) 10K type strain sequencing project: providing services to taxonomists for standard genome sequencing and annotation.</title>
        <authorList>
            <consortium name="The Broad Institute Genomics Platform"/>
            <consortium name="The Broad Institute Genome Sequencing Center for Infectious Disease"/>
            <person name="Wu L."/>
            <person name="Ma J."/>
        </authorList>
    </citation>
    <scope>NUCLEOTIDE SEQUENCE [LARGE SCALE GENOMIC DNA]</scope>
    <source>
        <strain evidence="10">CGMCC 1.3240</strain>
    </source>
</reference>
<dbReference type="PROSITE" id="PS50983">
    <property type="entry name" value="FE_B12_PBP"/>
    <property type="match status" value="1"/>
</dbReference>
<evidence type="ECO:0000256" key="4">
    <source>
        <dbReference type="ARBA" id="ARBA00022729"/>
    </source>
</evidence>
<feature type="chain" id="PRO_5045653533" evidence="7">
    <location>
        <begin position="19"/>
        <end position="324"/>
    </location>
</feature>
<dbReference type="SUPFAM" id="SSF53807">
    <property type="entry name" value="Helical backbone' metal receptor"/>
    <property type="match status" value="1"/>
</dbReference>
<dbReference type="Gene3D" id="3.40.50.1980">
    <property type="entry name" value="Nitrogenase molybdenum iron protein domain"/>
    <property type="match status" value="2"/>
</dbReference>
<evidence type="ECO:0000313" key="9">
    <source>
        <dbReference type="EMBL" id="MFC5650728.1"/>
    </source>
</evidence>
<dbReference type="InterPro" id="IPR002491">
    <property type="entry name" value="ABC_transptr_periplasmic_BD"/>
</dbReference>
<feature type="coiled-coil region" evidence="5">
    <location>
        <begin position="173"/>
        <end position="200"/>
    </location>
</feature>
<dbReference type="InterPro" id="IPR051313">
    <property type="entry name" value="Bact_iron-sidero_bind"/>
</dbReference>
<keyword evidence="5" id="KW-0175">Coiled coil</keyword>
<name>A0ABW0VXY4_9BACL</name>
<dbReference type="PANTHER" id="PTHR30532:SF26">
    <property type="entry name" value="IRON(3+)-HYDROXAMATE-BINDING PROTEIN FHUD"/>
    <property type="match status" value="1"/>
</dbReference>
<feature type="compositionally biased region" description="Low complexity" evidence="6">
    <location>
        <begin position="36"/>
        <end position="49"/>
    </location>
</feature>
<protein>
    <submittedName>
        <fullName evidence="9">ABC transporter substrate-binding protein</fullName>
    </submittedName>
</protein>
<feature type="signal peptide" evidence="7">
    <location>
        <begin position="1"/>
        <end position="18"/>
    </location>
</feature>
<evidence type="ECO:0000313" key="10">
    <source>
        <dbReference type="Proteomes" id="UP001596047"/>
    </source>
</evidence>
<dbReference type="RefSeq" id="WP_379189310.1">
    <property type="nucleotide sequence ID" value="NZ_JBHSOW010000060.1"/>
</dbReference>
<keyword evidence="4 7" id="KW-0732">Signal</keyword>
<comment type="subcellular location">
    <subcellularLocation>
        <location evidence="1">Cell envelope</location>
    </subcellularLocation>
</comment>
<dbReference type="PROSITE" id="PS51257">
    <property type="entry name" value="PROKAR_LIPOPROTEIN"/>
    <property type="match status" value="1"/>
</dbReference>
<feature type="compositionally biased region" description="Polar residues" evidence="6">
    <location>
        <begin position="24"/>
        <end position="34"/>
    </location>
</feature>
<feature type="region of interest" description="Disordered" evidence="6">
    <location>
        <begin position="24"/>
        <end position="51"/>
    </location>
</feature>
<keyword evidence="10" id="KW-1185">Reference proteome</keyword>
<evidence type="ECO:0000256" key="3">
    <source>
        <dbReference type="ARBA" id="ARBA00022448"/>
    </source>
</evidence>